<dbReference type="KEGG" id="gms:SOIL9_28840"/>
<gene>
    <name evidence="2" type="ORF">SOIL9_28840</name>
</gene>
<feature type="signal peptide" evidence="1">
    <location>
        <begin position="1"/>
        <end position="20"/>
    </location>
</feature>
<keyword evidence="1" id="KW-0732">Signal</keyword>
<feature type="chain" id="PRO_5026720109" evidence="1">
    <location>
        <begin position="21"/>
        <end position="310"/>
    </location>
</feature>
<evidence type="ECO:0000313" key="2">
    <source>
        <dbReference type="EMBL" id="VTR94830.1"/>
    </source>
</evidence>
<protein>
    <submittedName>
        <fullName evidence="2">Uncharacterized protein</fullName>
    </submittedName>
</protein>
<dbReference type="AlphaFoldDB" id="A0A6P2D5X9"/>
<sequence length="310" mass="34017">MTLRTFALPFLLLPLASSFATCSDKPQLGATSEAEILKRIDKAAKTAEIHGVGISRPNKISFGETDVTDWPQFVQLLQDNKGPASRVMQFLAKDRRELVENKNVAVQIAAKKPTPEFRGLTSDISHDIYKMMARPDLFSENDLKDVSLTKDLKDAIALGEKRTHIQTLCLNRSLLAAAFPNQVAPIPAHYYLTTVRVKAGKPVILVLTSYESCRWLIEVEEGGEVAAVILGGGAPQEVDGTNAPVLYRSGVDPYYKRRVDGVIGPSWEIKSKSYTQLETGVTAILGKSFTDFQGQRTPPQGGFTVKPNTK</sequence>
<organism evidence="2 3">
    <name type="scientific">Gemmata massiliana</name>
    <dbReference type="NCBI Taxonomy" id="1210884"/>
    <lineage>
        <taxon>Bacteria</taxon>
        <taxon>Pseudomonadati</taxon>
        <taxon>Planctomycetota</taxon>
        <taxon>Planctomycetia</taxon>
        <taxon>Gemmatales</taxon>
        <taxon>Gemmataceae</taxon>
        <taxon>Gemmata</taxon>
    </lineage>
</organism>
<accession>A0A6P2D5X9</accession>
<keyword evidence="3" id="KW-1185">Reference proteome</keyword>
<dbReference type="EMBL" id="LR593886">
    <property type="protein sequence ID" value="VTR94830.1"/>
    <property type="molecule type" value="Genomic_DNA"/>
</dbReference>
<evidence type="ECO:0000256" key="1">
    <source>
        <dbReference type="SAM" id="SignalP"/>
    </source>
</evidence>
<evidence type="ECO:0000313" key="3">
    <source>
        <dbReference type="Proteomes" id="UP000464178"/>
    </source>
</evidence>
<proteinExistence type="predicted"/>
<dbReference type="Proteomes" id="UP000464178">
    <property type="component" value="Chromosome"/>
</dbReference>
<name>A0A6P2D5X9_9BACT</name>
<reference evidence="2 3" key="1">
    <citation type="submission" date="2019-05" db="EMBL/GenBank/DDBJ databases">
        <authorList>
            <consortium name="Science for Life Laboratories"/>
        </authorList>
    </citation>
    <scope>NUCLEOTIDE SEQUENCE [LARGE SCALE GENOMIC DNA]</scope>
    <source>
        <strain evidence="2">Soil9</strain>
    </source>
</reference>
<dbReference type="RefSeq" id="WP_162669322.1">
    <property type="nucleotide sequence ID" value="NZ_LR593886.1"/>
</dbReference>